<protein>
    <recommendedName>
        <fullName evidence="3">Fungal N-terminal domain-containing protein</fullName>
    </recommendedName>
</protein>
<reference evidence="1" key="1">
    <citation type="submission" date="2021-03" db="EMBL/GenBank/DDBJ databases">
        <authorList>
            <person name="Tagirdzhanova G."/>
        </authorList>
    </citation>
    <scope>NUCLEOTIDE SEQUENCE</scope>
</reference>
<accession>A0A8H3FI03</accession>
<dbReference type="OrthoDB" id="341259at2759"/>
<evidence type="ECO:0000313" key="1">
    <source>
        <dbReference type="EMBL" id="CAF9924961.1"/>
    </source>
</evidence>
<gene>
    <name evidence="1" type="ORF">ALECFALPRED_002875</name>
</gene>
<name>A0A8H3FI03_9LECA</name>
<evidence type="ECO:0008006" key="3">
    <source>
        <dbReference type="Google" id="ProtNLM"/>
    </source>
</evidence>
<comment type="caution">
    <text evidence="1">The sequence shown here is derived from an EMBL/GenBank/DDBJ whole genome shotgun (WGS) entry which is preliminary data.</text>
</comment>
<dbReference type="EMBL" id="CAJPDR010000197">
    <property type="protein sequence ID" value="CAF9924961.1"/>
    <property type="molecule type" value="Genomic_DNA"/>
</dbReference>
<proteinExistence type="predicted"/>
<dbReference type="Proteomes" id="UP000664203">
    <property type="component" value="Unassembled WGS sequence"/>
</dbReference>
<dbReference type="AlphaFoldDB" id="A0A8H3FI03"/>
<keyword evidence="2" id="KW-1185">Reference proteome</keyword>
<organism evidence="1 2">
    <name type="scientific">Alectoria fallacina</name>
    <dbReference type="NCBI Taxonomy" id="1903189"/>
    <lineage>
        <taxon>Eukaryota</taxon>
        <taxon>Fungi</taxon>
        <taxon>Dikarya</taxon>
        <taxon>Ascomycota</taxon>
        <taxon>Pezizomycotina</taxon>
        <taxon>Lecanoromycetes</taxon>
        <taxon>OSLEUM clade</taxon>
        <taxon>Lecanoromycetidae</taxon>
        <taxon>Lecanorales</taxon>
        <taxon>Lecanorineae</taxon>
        <taxon>Parmeliaceae</taxon>
        <taxon>Alectoria</taxon>
    </lineage>
</organism>
<evidence type="ECO:0000313" key="2">
    <source>
        <dbReference type="Proteomes" id="UP000664203"/>
    </source>
</evidence>
<sequence length="216" mass="24334">MDPLSITASAIAFVGACRKLMNGFKFLKDVSRAPEDILVLTDELNDLQNTLSAIGLVTRRRRDEFVGVLLAPLFHRVDHVIRELCGICGVCPERLKEVEDDVYTDQLKFQLLTRFKWTREKGRVGELRERLKVVRLDFANSLATVSLLDISYMTSELESLSVATEALSNHQAQNQHLSPNLPDYQVDDPSNMPIATVPFPKEIDLEAQGQTSYESL</sequence>